<dbReference type="OrthoDB" id="9769898at2"/>
<gene>
    <name evidence="1" type="ORF">WQQ_17100</name>
</gene>
<dbReference type="AlphaFoldDB" id="I8TD17"/>
<comment type="caution">
    <text evidence="1">The sequence shown here is derived from an EMBL/GenBank/DDBJ whole genome shotgun (WGS) entry which is preliminary data.</text>
</comment>
<dbReference type="InterPro" id="IPR010281">
    <property type="entry name" value="DUF885"/>
</dbReference>
<name>I8TD17_9GAMM</name>
<dbReference type="STRING" id="1172194.WQQ_17100"/>
<accession>I8TD17</accession>
<dbReference type="RefSeq" id="WP_007184659.1">
    <property type="nucleotide sequence ID" value="NZ_AKGD01000001.1"/>
</dbReference>
<proteinExistence type="predicted"/>
<dbReference type="EMBL" id="AKGD01000001">
    <property type="protein sequence ID" value="EIT71573.1"/>
    <property type="molecule type" value="Genomic_DNA"/>
</dbReference>
<evidence type="ECO:0000313" key="2">
    <source>
        <dbReference type="Proteomes" id="UP000003704"/>
    </source>
</evidence>
<keyword evidence="2" id="KW-1185">Reference proteome</keyword>
<evidence type="ECO:0008006" key="3">
    <source>
        <dbReference type="Google" id="ProtNLM"/>
    </source>
</evidence>
<evidence type="ECO:0000313" key="1">
    <source>
        <dbReference type="EMBL" id="EIT71573.1"/>
    </source>
</evidence>
<dbReference type="PANTHER" id="PTHR33361:SF2">
    <property type="entry name" value="DUF885 DOMAIN-CONTAINING PROTEIN"/>
    <property type="match status" value="1"/>
</dbReference>
<dbReference type="Proteomes" id="UP000003704">
    <property type="component" value="Unassembled WGS sequence"/>
</dbReference>
<sequence length="605" mass="68983">MKTLLKWTALGLLAMVVVVGALAVHSWRFKPLRFGWFLDRTLLQHTLDDPELLTQLRLFEPLGIDGHNARLTDVSVKHLEAVAQQWQADLDTLHRYDRSQLSRADQLAYDVIGWYIGDQVERGRWQFHDFPVNPLFGVQSELPTMMATQQSVASEHEAEQYLARLSLFGDRFGQVLEGLRLREERGILPPRFVVEKSLAQMRGFVAVPPEQNLLYTAFADKLGKIEKLPQRQRDELLGQARERIDSIVYPAYDRLIAYFERLQPKATRNDGAWSLPDGDAYYAWAVRSNTTTDLSPEDLHSLGLAEVTRIEAEMDALLRSEGYAEGSVGARMIALGSEPGFLYANSDLGREDCIKDFTRIIEEMQQGLPQMFNRVPKAPVVVRRVPEFKQASSPQAYYDPPPLDGSRPGTFWINLRDITEIKKFSMRTLAYHEAVPGHHYQLAVARELEDVSLVQRVLPFTAYSEGWALYAERLAKEMGYEQNPFDDLGRLRDEQFRAVRLVVDTGLHHEHWSREQAIAYMIDKTGMPETDVTAEVERYLVMPGQALAYKTGMLKILELRARAQQALGDRFDLKAFHDQVLLAGALPLQVLDARVQGWIDAQKPH</sequence>
<protein>
    <recommendedName>
        <fullName evidence="3">DUF885 domain-containing protein</fullName>
    </recommendedName>
</protein>
<dbReference type="PANTHER" id="PTHR33361">
    <property type="entry name" value="GLR0591 PROTEIN"/>
    <property type="match status" value="1"/>
</dbReference>
<dbReference type="Pfam" id="PF05960">
    <property type="entry name" value="DUF885"/>
    <property type="match status" value="1"/>
</dbReference>
<dbReference type="PATRIC" id="fig|1172194.4.peg.1651"/>
<organism evidence="1 2">
    <name type="scientific">Hydrocarboniphaga effusa AP103</name>
    <dbReference type="NCBI Taxonomy" id="1172194"/>
    <lineage>
        <taxon>Bacteria</taxon>
        <taxon>Pseudomonadati</taxon>
        <taxon>Pseudomonadota</taxon>
        <taxon>Gammaproteobacteria</taxon>
        <taxon>Nevskiales</taxon>
        <taxon>Nevskiaceae</taxon>
        <taxon>Hydrocarboniphaga</taxon>
    </lineage>
</organism>
<reference evidence="1 2" key="1">
    <citation type="journal article" date="2012" name="J. Bacteriol.">
        <title>Genome Sequence of n-Alkane-Degrading Hydrocarboniphaga effusa Strain AP103T (ATCC BAA-332T).</title>
        <authorList>
            <person name="Chang H.K."/>
            <person name="Zylstra G.J."/>
            <person name="Chae J.C."/>
        </authorList>
    </citation>
    <scope>NUCLEOTIDE SEQUENCE [LARGE SCALE GENOMIC DNA]</scope>
    <source>
        <strain evidence="1 2">AP103</strain>
    </source>
</reference>